<gene>
    <name evidence="1" type="ORF">Pmgp_03634</name>
</gene>
<keyword evidence="2" id="KW-1185">Reference proteome</keyword>
<evidence type="ECO:0000313" key="2">
    <source>
        <dbReference type="Proteomes" id="UP000297597"/>
    </source>
</evidence>
<organism evidence="1 2">
    <name type="scientific">Pelotomaculum propionicicum</name>
    <dbReference type="NCBI Taxonomy" id="258475"/>
    <lineage>
        <taxon>Bacteria</taxon>
        <taxon>Bacillati</taxon>
        <taxon>Bacillota</taxon>
        <taxon>Clostridia</taxon>
        <taxon>Eubacteriales</taxon>
        <taxon>Desulfotomaculaceae</taxon>
        <taxon>Pelotomaculum</taxon>
    </lineage>
</organism>
<dbReference type="Proteomes" id="UP000297597">
    <property type="component" value="Unassembled WGS sequence"/>
</dbReference>
<proteinExistence type="predicted"/>
<dbReference type="EMBL" id="QFFZ01000077">
    <property type="protein sequence ID" value="TEB08786.1"/>
    <property type="molecule type" value="Genomic_DNA"/>
</dbReference>
<comment type="caution">
    <text evidence="1">The sequence shown here is derived from an EMBL/GenBank/DDBJ whole genome shotgun (WGS) entry which is preliminary data.</text>
</comment>
<accession>A0A4Y7RJ05</accession>
<sequence length="49" mass="5671">MDPDLSGLINPAWHKRFKIMKGEIKIAQVICNGHHPQRWRKIPGDNPEP</sequence>
<name>A0A4Y7RJ05_9FIRM</name>
<dbReference type="AlphaFoldDB" id="A0A4Y7RJ05"/>
<protein>
    <submittedName>
        <fullName evidence="1">Uncharacterized protein</fullName>
    </submittedName>
</protein>
<reference evidence="1 2" key="1">
    <citation type="journal article" date="2018" name="Environ. Microbiol.">
        <title>Novel energy conservation strategies and behaviour of Pelotomaculum schinkii driving syntrophic propionate catabolism.</title>
        <authorList>
            <person name="Hidalgo-Ahumada C.A.P."/>
            <person name="Nobu M.K."/>
            <person name="Narihiro T."/>
            <person name="Tamaki H."/>
            <person name="Liu W.T."/>
            <person name="Kamagata Y."/>
            <person name="Stams A.J.M."/>
            <person name="Imachi H."/>
            <person name="Sousa D.Z."/>
        </authorList>
    </citation>
    <scope>NUCLEOTIDE SEQUENCE [LARGE SCALE GENOMIC DNA]</scope>
    <source>
        <strain evidence="1 2">MGP</strain>
    </source>
</reference>
<evidence type="ECO:0000313" key="1">
    <source>
        <dbReference type="EMBL" id="TEB08786.1"/>
    </source>
</evidence>